<accession>A0A8C7PVD1</accession>
<evidence type="ECO:0000256" key="4">
    <source>
        <dbReference type="ARBA" id="ARBA00023163"/>
    </source>
</evidence>
<dbReference type="GO" id="GO:0005634">
    <property type="term" value="C:nucleus"/>
    <property type="evidence" value="ECO:0007669"/>
    <property type="project" value="UniProtKB-SubCell"/>
</dbReference>
<feature type="domain" description="TEA" evidence="9">
    <location>
        <begin position="81"/>
        <end position="157"/>
    </location>
</feature>
<evidence type="ECO:0000256" key="2">
    <source>
        <dbReference type="ARBA" id="ARBA00023015"/>
    </source>
</evidence>
<dbReference type="GO" id="GO:0005667">
    <property type="term" value="C:transcription regulator complex"/>
    <property type="evidence" value="ECO:0007669"/>
    <property type="project" value="TreeGrafter"/>
</dbReference>
<dbReference type="PRINTS" id="PR00065">
    <property type="entry name" value="TEADOMAIN"/>
</dbReference>
<evidence type="ECO:0000256" key="8">
    <source>
        <dbReference type="SAM" id="MobiDB-lite"/>
    </source>
</evidence>
<keyword evidence="3 6" id="KW-0238">DNA-binding</keyword>
<protein>
    <recommendedName>
        <fullName evidence="9">TEA domain-containing protein</fullName>
    </recommendedName>
</protein>
<keyword evidence="11" id="KW-1185">Reference proteome</keyword>
<reference evidence="10" key="3">
    <citation type="submission" date="2025-09" db="UniProtKB">
        <authorList>
            <consortium name="Ensembl"/>
        </authorList>
    </citation>
    <scope>IDENTIFICATION</scope>
</reference>
<dbReference type="PANTHER" id="PTHR11834:SF2">
    <property type="entry name" value="TRANSCRIPTIONAL ENHANCER FACTOR TEF-3"/>
    <property type="match status" value="1"/>
</dbReference>
<keyword evidence="5 6" id="KW-0539">Nucleus</keyword>
<dbReference type="GO" id="GO:0000978">
    <property type="term" value="F:RNA polymerase II cis-regulatory region sequence-specific DNA binding"/>
    <property type="evidence" value="ECO:0007669"/>
    <property type="project" value="TreeGrafter"/>
</dbReference>
<dbReference type="AlphaFoldDB" id="A0A8C7PVD1"/>
<dbReference type="Proteomes" id="UP000694395">
    <property type="component" value="Chromosome 30"/>
</dbReference>
<organism evidence="10 11">
    <name type="scientific">Oncorhynchus mykiss</name>
    <name type="common">Rainbow trout</name>
    <name type="synonym">Salmo gairdneri</name>
    <dbReference type="NCBI Taxonomy" id="8022"/>
    <lineage>
        <taxon>Eukaryota</taxon>
        <taxon>Metazoa</taxon>
        <taxon>Chordata</taxon>
        <taxon>Craniata</taxon>
        <taxon>Vertebrata</taxon>
        <taxon>Euteleostomi</taxon>
        <taxon>Actinopterygii</taxon>
        <taxon>Neopterygii</taxon>
        <taxon>Teleostei</taxon>
        <taxon>Protacanthopterygii</taxon>
        <taxon>Salmoniformes</taxon>
        <taxon>Salmonidae</taxon>
        <taxon>Salmoninae</taxon>
        <taxon>Oncorhynchus</taxon>
    </lineage>
</organism>
<reference evidence="10" key="2">
    <citation type="submission" date="2025-08" db="UniProtKB">
        <authorList>
            <consortium name="Ensembl"/>
        </authorList>
    </citation>
    <scope>IDENTIFICATION</scope>
</reference>
<dbReference type="InterPro" id="IPR016361">
    <property type="entry name" value="TEF_metazoa"/>
</dbReference>
<dbReference type="InterPro" id="IPR038096">
    <property type="entry name" value="TEA/ATTS_sf"/>
</dbReference>
<evidence type="ECO:0000313" key="11">
    <source>
        <dbReference type="Proteomes" id="UP000694395"/>
    </source>
</evidence>
<dbReference type="GO" id="GO:0035329">
    <property type="term" value="P:hippo signaling"/>
    <property type="evidence" value="ECO:0007669"/>
    <property type="project" value="InterPro"/>
</dbReference>
<evidence type="ECO:0000259" key="9">
    <source>
        <dbReference type="PROSITE" id="PS51088"/>
    </source>
</evidence>
<evidence type="ECO:0000256" key="3">
    <source>
        <dbReference type="ARBA" id="ARBA00023125"/>
    </source>
</evidence>
<evidence type="ECO:0000256" key="7">
    <source>
        <dbReference type="PROSITE-ProRule" id="PRU00505"/>
    </source>
</evidence>
<feature type="region of interest" description="Disordered" evidence="8">
    <location>
        <begin position="30"/>
        <end position="73"/>
    </location>
</feature>
<dbReference type="SMART" id="SM00426">
    <property type="entry name" value="TEA"/>
    <property type="match status" value="1"/>
</dbReference>
<keyword evidence="4 6" id="KW-0804">Transcription</keyword>
<evidence type="ECO:0000256" key="6">
    <source>
        <dbReference type="PIRNR" id="PIRNR002603"/>
    </source>
</evidence>
<dbReference type="GO" id="GO:0000981">
    <property type="term" value="F:DNA-binding transcription factor activity, RNA polymerase II-specific"/>
    <property type="evidence" value="ECO:0007669"/>
    <property type="project" value="TreeGrafter"/>
</dbReference>
<comment type="subcellular location">
    <subcellularLocation>
        <location evidence="1 6">Nucleus</location>
    </subcellularLocation>
</comment>
<dbReference type="InterPro" id="IPR041086">
    <property type="entry name" value="YBD"/>
</dbReference>
<dbReference type="PIRSF" id="PIRSF002603">
    <property type="entry name" value="TEF"/>
    <property type="match status" value="1"/>
</dbReference>
<keyword evidence="2 6" id="KW-0805">Transcription regulation</keyword>
<dbReference type="Pfam" id="PF01285">
    <property type="entry name" value="TEA"/>
    <property type="match status" value="1"/>
</dbReference>
<dbReference type="PANTHER" id="PTHR11834">
    <property type="entry name" value="TRANSCRIPTIONAL ENHANCER FACTOR TEF RELATED"/>
    <property type="match status" value="1"/>
</dbReference>
<evidence type="ECO:0000313" key="10">
    <source>
        <dbReference type="Ensembl" id="ENSOMYP00000028024.1"/>
    </source>
</evidence>
<dbReference type="Gene3D" id="2.70.50.80">
    <property type="match status" value="1"/>
</dbReference>
<sequence>MYFAFSGSLSPVLFCHWPLEDTIYTPPQPPSPSWVYPPDPSNPSPVLWSPPAPTTSAEWVPAPSPGGSSEELNEPLDKALENDAEGVWSPDIEQSFHEALSIYPPCGRRKIILSDEGKMYGRNELIARYIKLRTGKTRTRKQVSSHIQVLARRKAREIQVKLKVRYPFSQQSYAMQTSGYESMAGLSMSPGAPPWQGRSIASSKLRMLEFSAFLEQPQDPETFNKHLFVHIGQSNPTFSDPYLEAVDIRQIYDKFPEKKGGLKELFEKGQPDTFFLVKFWADLSANLQEDRGFFYGVSSQYESSENMIITSSTKVCSFGKQVVEKVETEYARFENGRYVFRIHRSPLCEYMINFIHKLKHLPEKYMMNSVLENFTILQVVINRDTLETLLCIAYVFEVSTSEHGAQHHIYRLVKD</sequence>
<feature type="compositionally biased region" description="Pro residues" evidence="8">
    <location>
        <begin position="30"/>
        <end position="53"/>
    </location>
</feature>
<feature type="DNA-binding region" description="TEA" evidence="7">
    <location>
        <begin position="81"/>
        <end position="157"/>
    </location>
</feature>
<dbReference type="GO" id="GO:0048568">
    <property type="term" value="P:embryonic organ development"/>
    <property type="evidence" value="ECO:0007669"/>
    <property type="project" value="TreeGrafter"/>
</dbReference>
<dbReference type="Pfam" id="PF17725">
    <property type="entry name" value="YBD"/>
    <property type="match status" value="1"/>
</dbReference>
<proteinExistence type="predicted"/>
<dbReference type="InterPro" id="IPR050937">
    <property type="entry name" value="TEC1_TEAD_TF"/>
</dbReference>
<dbReference type="Gene3D" id="6.10.20.40">
    <property type="entry name" value="TEA/ATTS domain"/>
    <property type="match status" value="1"/>
</dbReference>
<reference evidence="10" key="1">
    <citation type="submission" date="2020-07" db="EMBL/GenBank/DDBJ databases">
        <title>A long reads based de novo assembly of the rainbow trout Arlee double haploid line genome.</title>
        <authorList>
            <person name="Gao G."/>
            <person name="Palti Y."/>
        </authorList>
    </citation>
    <scope>NUCLEOTIDE SEQUENCE [LARGE SCALE GENOMIC DNA]</scope>
</reference>
<dbReference type="PROSITE" id="PS00554">
    <property type="entry name" value="TEA_1"/>
    <property type="match status" value="1"/>
</dbReference>
<dbReference type="FunFam" id="2.70.50.80:FF:000001">
    <property type="entry name" value="Transcriptional enhancer factor TEF-1, putative"/>
    <property type="match status" value="1"/>
</dbReference>
<evidence type="ECO:0000256" key="1">
    <source>
        <dbReference type="ARBA" id="ARBA00004123"/>
    </source>
</evidence>
<dbReference type="InterPro" id="IPR000818">
    <property type="entry name" value="TEA/ATTS_dom"/>
</dbReference>
<dbReference type="PROSITE" id="PS51088">
    <property type="entry name" value="TEA_2"/>
    <property type="match status" value="1"/>
</dbReference>
<evidence type="ECO:0000256" key="5">
    <source>
        <dbReference type="ARBA" id="ARBA00023242"/>
    </source>
</evidence>
<name>A0A8C7PVD1_ONCMY</name>
<dbReference type="GeneTree" id="ENSGT00950000182956"/>
<dbReference type="Ensembl" id="ENSOMYT00000030602.2">
    <property type="protein sequence ID" value="ENSOMYP00000028024.1"/>
    <property type="gene ID" value="ENSOMYG00000013120.2"/>
</dbReference>